<reference evidence="3" key="1">
    <citation type="submission" date="2023-04" db="EMBL/GenBank/DDBJ databases">
        <title>Phytophthora fragariaefolia NBRC 109709.</title>
        <authorList>
            <person name="Ichikawa N."/>
            <person name="Sato H."/>
            <person name="Tonouchi N."/>
        </authorList>
    </citation>
    <scope>NUCLEOTIDE SEQUENCE</scope>
    <source>
        <strain evidence="3">NBRC 109709</strain>
    </source>
</reference>
<comment type="caution">
    <text evidence="3">The sequence shown here is derived from an EMBL/GenBank/DDBJ whole genome shotgun (WGS) entry which is preliminary data.</text>
</comment>
<dbReference type="InterPro" id="IPR009057">
    <property type="entry name" value="Homeodomain-like_sf"/>
</dbReference>
<evidence type="ECO:0000259" key="2">
    <source>
        <dbReference type="PROSITE" id="PS51253"/>
    </source>
</evidence>
<dbReference type="AlphaFoldDB" id="A0A9W6WWS8"/>
<dbReference type="PROSITE" id="PS51253">
    <property type="entry name" value="HTH_CENPB"/>
    <property type="match status" value="1"/>
</dbReference>
<evidence type="ECO:0000313" key="4">
    <source>
        <dbReference type="Proteomes" id="UP001165121"/>
    </source>
</evidence>
<dbReference type="Gene3D" id="1.10.10.60">
    <property type="entry name" value="Homeodomain-like"/>
    <property type="match status" value="1"/>
</dbReference>
<keyword evidence="1" id="KW-0238">DNA-binding</keyword>
<evidence type="ECO:0000256" key="1">
    <source>
        <dbReference type="ARBA" id="ARBA00023125"/>
    </source>
</evidence>
<protein>
    <submittedName>
        <fullName evidence="3">Unnamed protein product</fullName>
    </submittedName>
</protein>
<accession>A0A9W6WWS8</accession>
<dbReference type="OrthoDB" id="123201at2759"/>
<dbReference type="Proteomes" id="UP001165121">
    <property type="component" value="Unassembled WGS sequence"/>
</dbReference>
<dbReference type="EMBL" id="BSXT01000155">
    <property type="protein sequence ID" value="GMF19319.1"/>
    <property type="molecule type" value="Genomic_DNA"/>
</dbReference>
<sequence>MGLPGAYQGLTSYVAAILTHQYPFTYPFVDNTISINHLDPGHQPADLWCGLDVLYVVINLDRTLKHFRDLGLKRDGAAIRKWYRDKEKTMNAQPHQRRLLGGGRKPLSMNMEDMLYDLVIDKRLRKEKVTREWIADQALVCHASLHADDDAPPPFAASQHWVSSFMARYSLSLRRRTNLTTLSDEALVGRAVSYMRYLRDLTPKMDKEHTVLMAETAVYFEDACTQTVDLRGARQVVVRSTGYASIRITALLAVTASGRKLPPGFDLEGQGQTAF</sequence>
<dbReference type="Pfam" id="PF03221">
    <property type="entry name" value="HTH_Tnp_Tc5"/>
    <property type="match status" value="1"/>
</dbReference>
<feature type="domain" description="HTH CENPB-type" evidence="2">
    <location>
        <begin position="99"/>
        <end position="175"/>
    </location>
</feature>
<dbReference type="InterPro" id="IPR006600">
    <property type="entry name" value="HTH_CenpB_DNA-bd_dom"/>
</dbReference>
<evidence type="ECO:0000313" key="3">
    <source>
        <dbReference type="EMBL" id="GMF19319.1"/>
    </source>
</evidence>
<organism evidence="3 4">
    <name type="scientific">Phytophthora fragariaefolia</name>
    <dbReference type="NCBI Taxonomy" id="1490495"/>
    <lineage>
        <taxon>Eukaryota</taxon>
        <taxon>Sar</taxon>
        <taxon>Stramenopiles</taxon>
        <taxon>Oomycota</taxon>
        <taxon>Peronosporomycetes</taxon>
        <taxon>Peronosporales</taxon>
        <taxon>Peronosporaceae</taxon>
        <taxon>Phytophthora</taxon>
    </lineage>
</organism>
<keyword evidence="4" id="KW-1185">Reference proteome</keyword>
<dbReference type="SUPFAM" id="SSF46689">
    <property type="entry name" value="Homeodomain-like"/>
    <property type="match status" value="1"/>
</dbReference>
<dbReference type="GO" id="GO:0003677">
    <property type="term" value="F:DNA binding"/>
    <property type="evidence" value="ECO:0007669"/>
    <property type="project" value="UniProtKB-KW"/>
</dbReference>
<proteinExistence type="predicted"/>
<name>A0A9W6WWS8_9STRA</name>
<gene>
    <name evidence="3" type="ORF">Pfra01_000197100</name>
</gene>